<dbReference type="GO" id="GO:0003700">
    <property type="term" value="F:DNA-binding transcription factor activity"/>
    <property type="evidence" value="ECO:0007669"/>
    <property type="project" value="InterPro"/>
</dbReference>
<dbReference type="RefSeq" id="WP_369142248.1">
    <property type="nucleotide sequence ID" value="NZ_CP163444.1"/>
</dbReference>
<feature type="domain" description="HTH crp-type" evidence="5">
    <location>
        <begin position="259"/>
        <end position="308"/>
    </location>
</feature>
<sequence>MLEIEFSAEDVARTRFAISPLWEVVAGARVLLGSDEQALHRRWAAQVRARIAAARLDLTPLTSLVPVPAPSIPGFLCPPPSTSGPTLSVELAALRATPPERLRASAAEAGPGVDALRADPERGLGRLADVIAAFWELAMAPYWPRIQTHLEADIQYRARRFAEGGTRTLFEDLEPRLAWNAGTLSVQHRFVHGVRKLDGRGLLLVPSAFVWPRIFSTTDPLYQPTLRYPPRGIGTLWEAPPESASQALSGVLGRSRAQLLAELTAPASTTELAGRTGLTPGGVSQHLGALRAAGLVSAHRAGRAVLYARTRVAEELVAGAGR</sequence>
<proteinExistence type="predicted"/>
<evidence type="ECO:0000256" key="3">
    <source>
        <dbReference type="ARBA" id="ARBA00023163"/>
    </source>
</evidence>
<evidence type="ECO:0000259" key="4">
    <source>
        <dbReference type="SMART" id="SM00418"/>
    </source>
</evidence>
<dbReference type="PANTHER" id="PTHR43132:SF6">
    <property type="entry name" value="HTH-TYPE TRANSCRIPTIONAL REPRESSOR CZRA"/>
    <property type="match status" value="1"/>
</dbReference>
<evidence type="ECO:0000259" key="5">
    <source>
        <dbReference type="SMART" id="SM00419"/>
    </source>
</evidence>
<reference evidence="6" key="1">
    <citation type="submission" date="2024-07" db="EMBL/GenBank/DDBJ databases">
        <authorList>
            <person name="Yu S.T."/>
        </authorList>
    </citation>
    <scope>NUCLEOTIDE SEQUENCE</scope>
    <source>
        <strain evidence="6">R44</strain>
    </source>
</reference>
<dbReference type="SMART" id="SM00419">
    <property type="entry name" value="HTH_CRP"/>
    <property type="match status" value="1"/>
</dbReference>
<accession>A0AB39SMW1</accession>
<gene>
    <name evidence="6" type="ORF">AB5J54_02815</name>
</gene>
<dbReference type="InterPro" id="IPR012318">
    <property type="entry name" value="HTH_CRP"/>
</dbReference>
<keyword evidence="2" id="KW-0238">DNA-binding</keyword>
<dbReference type="InterPro" id="IPR036390">
    <property type="entry name" value="WH_DNA-bd_sf"/>
</dbReference>
<keyword evidence="1" id="KW-0805">Transcription regulation</keyword>
<dbReference type="GO" id="GO:0003677">
    <property type="term" value="F:DNA binding"/>
    <property type="evidence" value="ECO:0007669"/>
    <property type="project" value="UniProtKB-KW"/>
</dbReference>
<dbReference type="InterPro" id="IPR011991">
    <property type="entry name" value="ArsR-like_HTH"/>
</dbReference>
<evidence type="ECO:0000313" key="6">
    <source>
        <dbReference type="EMBL" id="XDQ69507.1"/>
    </source>
</evidence>
<keyword evidence="3" id="KW-0804">Transcription</keyword>
<name>A0AB39SMW1_9ACTN</name>
<dbReference type="SMART" id="SM00418">
    <property type="entry name" value="HTH_ARSR"/>
    <property type="match status" value="1"/>
</dbReference>
<dbReference type="InterPro" id="IPR051011">
    <property type="entry name" value="Metal_resp_trans_reg"/>
</dbReference>
<feature type="domain" description="HTH arsR-type" evidence="4">
    <location>
        <begin position="246"/>
        <end position="322"/>
    </location>
</feature>
<dbReference type="InterPro" id="IPR001845">
    <property type="entry name" value="HTH_ArsR_DNA-bd_dom"/>
</dbReference>
<protein>
    <submittedName>
        <fullName evidence="6">DUF5937 family protein</fullName>
    </submittedName>
</protein>
<evidence type="ECO:0000256" key="1">
    <source>
        <dbReference type="ARBA" id="ARBA00023015"/>
    </source>
</evidence>
<dbReference type="Pfam" id="PF01022">
    <property type="entry name" value="HTH_5"/>
    <property type="match status" value="1"/>
</dbReference>
<dbReference type="InterPro" id="IPR036388">
    <property type="entry name" value="WH-like_DNA-bd_sf"/>
</dbReference>
<dbReference type="PANTHER" id="PTHR43132">
    <property type="entry name" value="ARSENICAL RESISTANCE OPERON REPRESSOR ARSR-RELATED"/>
    <property type="match status" value="1"/>
</dbReference>
<dbReference type="SUPFAM" id="SSF46785">
    <property type="entry name" value="Winged helix' DNA-binding domain"/>
    <property type="match status" value="1"/>
</dbReference>
<dbReference type="Gene3D" id="1.10.10.10">
    <property type="entry name" value="Winged helix-like DNA-binding domain superfamily/Winged helix DNA-binding domain"/>
    <property type="match status" value="1"/>
</dbReference>
<dbReference type="EMBL" id="CP163444">
    <property type="protein sequence ID" value="XDQ69507.1"/>
    <property type="molecule type" value="Genomic_DNA"/>
</dbReference>
<dbReference type="InterPro" id="IPR045981">
    <property type="entry name" value="DUF5937"/>
</dbReference>
<dbReference type="AlphaFoldDB" id="A0AB39SMW1"/>
<evidence type="ECO:0000256" key="2">
    <source>
        <dbReference type="ARBA" id="ARBA00023125"/>
    </source>
</evidence>
<dbReference type="Pfam" id="PF19361">
    <property type="entry name" value="DUF5937"/>
    <property type="match status" value="1"/>
</dbReference>
<dbReference type="CDD" id="cd00090">
    <property type="entry name" value="HTH_ARSR"/>
    <property type="match status" value="1"/>
</dbReference>
<organism evidence="6">
    <name type="scientific">Streptomyces sp. R44</name>
    <dbReference type="NCBI Taxonomy" id="3238633"/>
    <lineage>
        <taxon>Bacteria</taxon>
        <taxon>Bacillati</taxon>
        <taxon>Actinomycetota</taxon>
        <taxon>Actinomycetes</taxon>
        <taxon>Kitasatosporales</taxon>
        <taxon>Streptomycetaceae</taxon>
        <taxon>Streptomyces</taxon>
    </lineage>
</organism>